<dbReference type="RefSeq" id="YP_010674621.1">
    <property type="nucleotide sequence ID" value="NC_070995.1"/>
</dbReference>
<protein>
    <submittedName>
        <fullName evidence="1">Uncharacterized protein</fullName>
    </submittedName>
</protein>
<dbReference type="Proteomes" id="UP000251212">
    <property type="component" value="Segment"/>
</dbReference>
<dbReference type="KEGG" id="vg:77950935"/>
<dbReference type="GeneID" id="77950935"/>
<reference evidence="1 2" key="1">
    <citation type="submission" date="2018-04" db="EMBL/GenBank/DDBJ databases">
        <authorList>
            <person name="Go L.Y."/>
            <person name="Mitchell J.A."/>
        </authorList>
    </citation>
    <scope>NUCLEOTIDE SEQUENCE [LARGE SCALE GENOMIC DNA]</scope>
</reference>
<dbReference type="EMBL" id="MH271296">
    <property type="protein sequence ID" value="AWY04770.1"/>
    <property type="molecule type" value="Genomic_DNA"/>
</dbReference>
<evidence type="ECO:0000313" key="2">
    <source>
        <dbReference type="Proteomes" id="UP000251212"/>
    </source>
</evidence>
<keyword evidence="2" id="KW-1185">Reference proteome</keyword>
<name>A0A2Z4Q4D7_9CAUD</name>
<evidence type="ECO:0000313" key="1">
    <source>
        <dbReference type="EMBL" id="AWY04770.1"/>
    </source>
</evidence>
<sequence length="47" mass="5440">MLAGKPRCLDCDRPFNTRQRPPADLICRDCRETREHVAAESQEPPLF</sequence>
<proteinExistence type="predicted"/>
<accession>A0A2Z4Q4D7</accession>
<gene>
    <name evidence="1" type="primary">24</name>
    <name evidence="1" type="ORF">PBI_EMPEROR_24</name>
</gene>
<organism evidence="1 2">
    <name type="scientific">Gordonia phage Emperor</name>
    <dbReference type="NCBI Taxonomy" id="2201427"/>
    <lineage>
        <taxon>Viruses</taxon>
        <taxon>Duplodnaviria</taxon>
        <taxon>Heunggongvirae</taxon>
        <taxon>Uroviricota</taxon>
        <taxon>Caudoviricetes</taxon>
        <taxon>Emperorvirus</taxon>
        <taxon>Emperorvirus emperor</taxon>
    </lineage>
</organism>